<protein>
    <submittedName>
        <fullName evidence="3">Uncharacterized protein</fullName>
    </submittedName>
</protein>
<keyword evidence="2" id="KW-1133">Transmembrane helix</keyword>
<gene>
    <name evidence="3" type="ORF">QIS74_04855</name>
</gene>
<evidence type="ECO:0000256" key="1">
    <source>
        <dbReference type="SAM" id="MobiDB-lite"/>
    </source>
</evidence>
<feature type="transmembrane region" description="Helical" evidence="2">
    <location>
        <begin position="121"/>
        <end position="139"/>
    </location>
</feature>
<reference evidence="3 4" key="1">
    <citation type="submission" date="2023-04" db="EMBL/GenBank/DDBJ databases">
        <title>Colletotrichum tabacum stain YC1 causing leaf anthracnose on Nicotiana tabacum(L.) cv.</title>
        <authorList>
            <person name="Ji Z."/>
            <person name="Wang M."/>
            <person name="Zhang J."/>
            <person name="Wang N."/>
            <person name="Zhou Z."/>
        </authorList>
    </citation>
    <scope>NUCLEOTIDE SEQUENCE [LARGE SCALE GENOMIC DNA]</scope>
    <source>
        <strain evidence="3 4">YC1</strain>
    </source>
</reference>
<keyword evidence="4" id="KW-1185">Reference proteome</keyword>
<dbReference type="AlphaFoldDB" id="A0AAV9TKK6"/>
<proteinExistence type="predicted"/>
<evidence type="ECO:0000313" key="3">
    <source>
        <dbReference type="EMBL" id="KAK6221287.1"/>
    </source>
</evidence>
<organism evidence="3 4">
    <name type="scientific">Colletotrichum tabaci</name>
    <dbReference type="NCBI Taxonomy" id="1209068"/>
    <lineage>
        <taxon>Eukaryota</taxon>
        <taxon>Fungi</taxon>
        <taxon>Dikarya</taxon>
        <taxon>Ascomycota</taxon>
        <taxon>Pezizomycotina</taxon>
        <taxon>Sordariomycetes</taxon>
        <taxon>Hypocreomycetidae</taxon>
        <taxon>Glomerellales</taxon>
        <taxon>Glomerellaceae</taxon>
        <taxon>Colletotrichum</taxon>
        <taxon>Colletotrichum destructivum species complex</taxon>
    </lineage>
</organism>
<dbReference type="EMBL" id="JASAOK010000022">
    <property type="protein sequence ID" value="KAK6221287.1"/>
    <property type="molecule type" value="Genomic_DNA"/>
</dbReference>
<comment type="caution">
    <text evidence="3">The sequence shown here is derived from an EMBL/GenBank/DDBJ whole genome shotgun (WGS) entry which is preliminary data.</text>
</comment>
<dbReference type="Proteomes" id="UP001327957">
    <property type="component" value="Unassembled WGS sequence"/>
</dbReference>
<accession>A0AAV9TKK6</accession>
<keyword evidence="2" id="KW-0812">Transmembrane</keyword>
<keyword evidence="2" id="KW-0472">Membrane</keyword>
<sequence length="186" mass="20032">MQVKMKAEPYCHSDEKPGEQDRKRAENPSLGLTAGTANLCVTGGGKVVCRGVKEYRGPAVDGFPGLVAGLVILISGTLSRADDSATLLLLVEDWSNVEGRGVLKEREWLVYGRATRSPCDVVDVIVVVVVVVVVVVIFIEVSGGEDDSATYRWYESMPFVVCFPTRRGTFALALASDAIDRQPAGE</sequence>
<feature type="region of interest" description="Disordered" evidence="1">
    <location>
        <begin position="1"/>
        <end position="30"/>
    </location>
</feature>
<name>A0AAV9TKK6_9PEZI</name>
<feature type="compositionally biased region" description="Basic and acidic residues" evidence="1">
    <location>
        <begin position="1"/>
        <end position="26"/>
    </location>
</feature>
<evidence type="ECO:0000313" key="4">
    <source>
        <dbReference type="Proteomes" id="UP001327957"/>
    </source>
</evidence>
<evidence type="ECO:0000256" key="2">
    <source>
        <dbReference type="SAM" id="Phobius"/>
    </source>
</evidence>